<dbReference type="SMART" id="SM00387">
    <property type="entry name" value="HATPase_c"/>
    <property type="match status" value="1"/>
</dbReference>
<reference evidence="10" key="1">
    <citation type="submission" date="2018-04" db="EMBL/GenBank/DDBJ databases">
        <authorList>
            <person name="Liu S."/>
            <person name="Wang Z."/>
            <person name="Li J."/>
        </authorList>
    </citation>
    <scope>NUCLEOTIDE SEQUENCE [LARGE SCALE GENOMIC DNA]</scope>
    <source>
        <strain evidence="10">622</strain>
    </source>
</reference>
<comment type="caution">
    <text evidence="9">The sequence shown here is derived from an EMBL/GenBank/DDBJ whole genome shotgun (WGS) entry which is preliminary data.</text>
</comment>
<dbReference type="InterPro" id="IPR003661">
    <property type="entry name" value="HisK_dim/P_dom"/>
</dbReference>
<dbReference type="PROSITE" id="PS50109">
    <property type="entry name" value="HIS_KIN"/>
    <property type="match status" value="1"/>
</dbReference>
<gene>
    <name evidence="9" type="ORF">DF223_06080</name>
</gene>
<dbReference type="CDD" id="cd00075">
    <property type="entry name" value="HATPase"/>
    <property type="match status" value="1"/>
</dbReference>
<dbReference type="FunFam" id="3.30.565.10:FF:000006">
    <property type="entry name" value="Sensor histidine kinase WalK"/>
    <property type="match status" value="1"/>
</dbReference>
<dbReference type="SUPFAM" id="SSF47384">
    <property type="entry name" value="Homodimeric domain of signal transducing histidine kinase"/>
    <property type="match status" value="1"/>
</dbReference>
<evidence type="ECO:0000256" key="5">
    <source>
        <dbReference type="ARBA" id="ARBA00022679"/>
    </source>
</evidence>
<name>A0A2U1TFD8_9MICO</name>
<dbReference type="InterPro" id="IPR004358">
    <property type="entry name" value="Sig_transdc_His_kin-like_C"/>
</dbReference>
<dbReference type="SUPFAM" id="SSF55781">
    <property type="entry name" value="GAF domain-like"/>
    <property type="match status" value="1"/>
</dbReference>
<dbReference type="InterPro" id="IPR003594">
    <property type="entry name" value="HATPase_dom"/>
</dbReference>
<evidence type="ECO:0000256" key="3">
    <source>
        <dbReference type="ARBA" id="ARBA00012438"/>
    </source>
</evidence>
<dbReference type="AlphaFoldDB" id="A0A2U1TFD8"/>
<protein>
    <recommendedName>
        <fullName evidence="3">histidine kinase</fullName>
        <ecNumber evidence="3">2.7.13.3</ecNumber>
    </recommendedName>
</protein>
<dbReference type="PANTHER" id="PTHR43711:SF1">
    <property type="entry name" value="HISTIDINE KINASE 1"/>
    <property type="match status" value="1"/>
</dbReference>
<dbReference type="SUPFAM" id="SSF55874">
    <property type="entry name" value="ATPase domain of HSP90 chaperone/DNA topoisomerase II/histidine kinase"/>
    <property type="match status" value="1"/>
</dbReference>
<dbReference type="InterPro" id="IPR003018">
    <property type="entry name" value="GAF"/>
</dbReference>
<dbReference type="RefSeq" id="WP_108962545.1">
    <property type="nucleotide sequence ID" value="NZ_QEFB01000004.1"/>
</dbReference>
<comment type="subcellular location">
    <subcellularLocation>
        <location evidence="2">Cell membrane</location>
    </subcellularLocation>
</comment>
<dbReference type="GO" id="GO:0000155">
    <property type="term" value="F:phosphorelay sensor kinase activity"/>
    <property type="evidence" value="ECO:0007669"/>
    <property type="project" value="InterPro"/>
</dbReference>
<dbReference type="PANTHER" id="PTHR43711">
    <property type="entry name" value="TWO-COMPONENT HISTIDINE KINASE"/>
    <property type="match status" value="1"/>
</dbReference>
<proteinExistence type="predicted"/>
<keyword evidence="4" id="KW-0597">Phosphoprotein</keyword>
<dbReference type="InterPro" id="IPR050736">
    <property type="entry name" value="Sensor_HK_Regulatory"/>
</dbReference>
<evidence type="ECO:0000256" key="2">
    <source>
        <dbReference type="ARBA" id="ARBA00004236"/>
    </source>
</evidence>
<dbReference type="Gene3D" id="1.10.287.130">
    <property type="match status" value="1"/>
</dbReference>
<accession>A0A2U1TFD8</accession>
<dbReference type="Gene3D" id="3.30.565.10">
    <property type="entry name" value="Histidine kinase-like ATPase, C-terminal domain"/>
    <property type="match status" value="1"/>
</dbReference>
<feature type="domain" description="Histidine kinase" evidence="8">
    <location>
        <begin position="339"/>
        <end position="551"/>
    </location>
</feature>
<dbReference type="InterPro" id="IPR005467">
    <property type="entry name" value="His_kinase_dom"/>
</dbReference>
<evidence type="ECO:0000256" key="1">
    <source>
        <dbReference type="ARBA" id="ARBA00000085"/>
    </source>
</evidence>
<comment type="catalytic activity">
    <reaction evidence="1">
        <text>ATP + protein L-histidine = ADP + protein N-phospho-L-histidine.</text>
        <dbReference type="EC" id="2.7.13.3"/>
    </reaction>
</comment>
<dbReference type="Gene3D" id="3.30.450.40">
    <property type="match status" value="1"/>
</dbReference>
<dbReference type="Pfam" id="PF02518">
    <property type="entry name" value="HATPase_c"/>
    <property type="match status" value="1"/>
</dbReference>
<evidence type="ECO:0000256" key="4">
    <source>
        <dbReference type="ARBA" id="ARBA00022553"/>
    </source>
</evidence>
<evidence type="ECO:0000313" key="9">
    <source>
        <dbReference type="EMBL" id="PWC07599.1"/>
    </source>
</evidence>
<dbReference type="InterPro" id="IPR036097">
    <property type="entry name" value="HisK_dim/P_sf"/>
</dbReference>
<keyword evidence="10" id="KW-1185">Reference proteome</keyword>
<sequence>MNAPEAGPVVTAIGRALVVAPDEEWADDVVRRLTESGAEVTHARDAAEASVSLAEKVPDLFVIAGSDAAMRDHHAIQQAMQLTGERASDDDVPVVVIRIDDAPLDEDLFALLRSADTVSAADARSELLFRARVLIRRSQTRKRMASHADNLRQRARAVSSTVLASIDPDDIAHALVTGLGDVLATDYAMAVTFDNGQLPRVAAFWPTAAISPDVELADSQPVLRALANSLWATASMLITDPQAEWAGSPVRTMLAPWASKLDAATGVLVPIGQGESATGLVWIGSRTPRTWSPSELGALQSMALSAGASLLQSHLVVTLRHASRYSARMNKTHRDIISTISHELRTPLTSITGYLELIRDDASLSPDIGGMVAIVERNAHLLSALVNEVVDVSRVGTDDTHEATPVALGQLLVAVAADLRVAMEDRNLTCTVTADAHAIVLGNTDRLEQAISSIVHNAVKFSPLGGKLTLSVESDEHGCRLTASDAGIGIPEEDLPHIFDRFFRASNATASAIGGMGLGLSLVKQVVAEHQGTIDVRSRVGHGTTVIVQFD</sequence>
<organism evidence="9 10">
    <name type="scientific">Mycetocola zhujimingii</name>
    <dbReference type="NCBI Taxonomy" id="2079792"/>
    <lineage>
        <taxon>Bacteria</taxon>
        <taxon>Bacillati</taxon>
        <taxon>Actinomycetota</taxon>
        <taxon>Actinomycetes</taxon>
        <taxon>Micrococcales</taxon>
        <taxon>Microbacteriaceae</taxon>
        <taxon>Mycetocola</taxon>
    </lineage>
</organism>
<evidence type="ECO:0000256" key="6">
    <source>
        <dbReference type="ARBA" id="ARBA00022777"/>
    </source>
</evidence>
<dbReference type="EMBL" id="QEFB01000004">
    <property type="protein sequence ID" value="PWC07599.1"/>
    <property type="molecule type" value="Genomic_DNA"/>
</dbReference>
<dbReference type="SMART" id="SM00065">
    <property type="entry name" value="GAF"/>
    <property type="match status" value="1"/>
</dbReference>
<keyword evidence="6" id="KW-0418">Kinase</keyword>
<dbReference type="InterPro" id="IPR036890">
    <property type="entry name" value="HATPase_C_sf"/>
</dbReference>
<keyword evidence="7" id="KW-0902">Two-component regulatory system</keyword>
<dbReference type="Pfam" id="PF00512">
    <property type="entry name" value="HisKA"/>
    <property type="match status" value="1"/>
</dbReference>
<dbReference type="CDD" id="cd00082">
    <property type="entry name" value="HisKA"/>
    <property type="match status" value="1"/>
</dbReference>
<keyword evidence="5" id="KW-0808">Transferase</keyword>
<dbReference type="SMART" id="SM00388">
    <property type="entry name" value="HisKA"/>
    <property type="match status" value="1"/>
</dbReference>
<dbReference type="PRINTS" id="PR00344">
    <property type="entry name" value="BCTRLSENSOR"/>
</dbReference>
<dbReference type="EC" id="2.7.13.3" evidence="3"/>
<dbReference type="GO" id="GO:0005886">
    <property type="term" value="C:plasma membrane"/>
    <property type="evidence" value="ECO:0007669"/>
    <property type="project" value="UniProtKB-SubCell"/>
</dbReference>
<evidence type="ECO:0000256" key="7">
    <source>
        <dbReference type="ARBA" id="ARBA00023012"/>
    </source>
</evidence>
<evidence type="ECO:0000259" key="8">
    <source>
        <dbReference type="PROSITE" id="PS50109"/>
    </source>
</evidence>
<evidence type="ECO:0000313" key="10">
    <source>
        <dbReference type="Proteomes" id="UP000244962"/>
    </source>
</evidence>
<dbReference type="Proteomes" id="UP000244962">
    <property type="component" value="Unassembled WGS sequence"/>
</dbReference>
<dbReference type="InterPro" id="IPR029016">
    <property type="entry name" value="GAF-like_dom_sf"/>
</dbReference>